<accession>A0ABP0GI02</accession>
<gene>
    <name evidence="1" type="ORF">CVLEPA_LOCUS23936</name>
</gene>
<evidence type="ECO:0000313" key="2">
    <source>
        <dbReference type="Proteomes" id="UP001642483"/>
    </source>
</evidence>
<name>A0ABP0GI02_CLALP</name>
<sequence>MLKRSHPPVPSHSKQPSSLGFLQLQRLADLEWTKKATEVIRQHLEKEESEWEYGLLKQIEEKFRNVYQFDYNTITQACVSMLTTLDNKCDSNVEQQCHETEDPSSEKKLNLFLRSQKQLWPTRKTNLFHAIQTVNALRITLNSRKKTPPSLLVSYNEAGTMKTFIVADSIHVRCNNDSRVVLGYLMQLIGCYYA</sequence>
<organism evidence="1 2">
    <name type="scientific">Clavelina lepadiformis</name>
    <name type="common">Light-bulb sea squirt</name>
    <name type="synonym">Ascidia lepadiformis</name>
    <dbReference type="NCBI Taxonomy" id="159417"/>
    <lineage>
        <taxon>Eukaryota</taxon>
        <taxon>Metazoa</taxon>
        <taxon>Chordata</taxon>
        <taxon>Tunicata</taxon>
        <taxon>Ascidiacea</taxon>
        <taxon>Aplousobranchia</taxon>
        <taxon>Clavelinidae</taxon>
        <taxon>Clavelina</taxon>
    </lineage>
</organism>
<protein>
    <submittedName>
        <fullName evidence="1">Uncharacterized protein</fullName>
    </submittedName>
</protein>
<reference evidence="1 2" key="1">
    <citation type="submission" date="2024-02" db="EMBL/GenBank/DDBJ databases">
        <authorList>
            <person name="Daric V."/>
            <person name="Darras S."/>
        </authorList>
    </citation>
    <scope>NUCLEOTIDE SEQUENCE [LARGE SCALE GENOMIC DNA]</scope>
</reference>
<dbReference type="EMBL" id="CAWYQH010000119">
    <property type="protein sequence ID" value="CAK8691373.1"/>
    <property type="molecule type" value="Genomic_DNA"/>
</dbReference>
<evidence type="ECO:0000313" key="1">
    <source>
        <dbReference type="EMBL" id="CAK8691373.1"/>
    </source>
</evidence>
<comment type="caution">
    <text evidence="1">The sequence shown here is derived from an EMBL/GenBank/DDBJ whole genome shotgun (WGS) entry which is preliminary data.</text>
</comment>
<proteinExistence type="predicted"/>
<keyword evidence="2" id="KW-1185">Reference proteome</keyword>
<dbReference type="Proteomes" id="UP001642483">
    <property type="component" value="Unassembled WGS sequence"/>
</dbReference>